<keyword evidence="2" id="KW-0472">Membrane</keyword>
<gene>
    <name evidence="3" type="primary">jg17696</name>
    <name evidence="3" type="ORF">PAEG_LOCUS1282</name>
</gene>
<evidence type="ECO:0000313" key="4">
    <source>
        <dbReference type="Proteomes" id="UP000838756"/>
    </source>
</evidence>
<comment type="caution">
    <text evidence="3">The sequence shown here is derived from an EMBL/GenBank/DDBJ whole genome shotgun (WGS) entry which is preliminary data.</text>
</comment>
<keyword evidence="4" id="KW-1185">Reference proteome</keyword>
<feature type="compositionally biased region" description="Low complexity" evidence="1">
    <location>
        <begin position="1"/>
        <end position="10"/>
    </location>
</feature>
<accession>A0A8S4QDX7</accession>
<feature type="transmembrane region" description="Helical" evidence="2">
    <location>
        <begin position="28"/>
        <end position="53"/>
    </location>
</feature>
<keyword evidence="2" id="KW-1133">Transmembrane helix</keyword>
<proteinExistence type="predicted"/>
<evidence type="ECO:0000313" key="3">
    <source>
        <dbReference type="EMBL" id="CAH2208747.1"/>
    </source>
</evidence>
<feature type="region of interest" description="Disordered" evidence="1">
    <location>
        <begin position="1"/>
        <end position="26"/>
    </location>
</feature>
<keyword evidence="2" id="KW-0812">Transmembrane</keyword>
<evidence type="ECO:0000256" key="2">
    <source>
        <dbReference type="SAM" id="Phobius"/>
    </source>
</evidence>
<protein>
    <submittedName>
        <fullName evidence="3">Jg17696 protein</fullName>
    </submittedName>
</protein>
<reference evidence="3" key="1">
    <citation type="submission" date="2022-03" db="EMBL/GenBank/DDBJ databases">
        <authorList>
            <person name="Lindestad O."/>
        </authorList>
    </citation>
    <scope>NUCLEOTIDE SEQUENCE</scope>
</reference>
<dbReference type="EMBL" id="CAKXAJ010004434">
    <property type="protein sequence ID" value="CAH2208747.1"/>
    <property type="molecule type" value="Genomic_DNA"/>
</dbReference>
<organism evidence="3 4">
    <name type="scientific">Pararge aegeria aegeria</name>
    <dbReference type="NCBI Taxonomy" id="348720"/>
    <lineage>
        <taxon>Eukaryota</taxon>
        <taxon>Metazoa</taxon>
        <taxon>Ecdysozoa</taxon>
        <taxon>Arthropoda</taxon>
        <taxon>Hexapoda</taxon>
        <taxon>Insecta</taxon>
        <taxon>Pterygota</taxon>
        <taxon>Neoptera</taxon>
        <taxon>Endopterygota</taxon>
        <taxon>Lepidoptera</taxon>
        <taxon>Glossata</taxon>
        <taxon>Ditrysia</taxon>
        <taxon>Papilionoidea</taxon>
        <taxon>Nymphalidae</taxon>
        <taxon>Satyrinae</taxon>
        <taxon>Satyrini</taxon>
        <taxon>Parargina</taxon>
        <taxon>Pararge</taxon>
    </lineage>
</organism>
<evidence type="ECO:0000256" key="1">
    <source>
        <dbReference type="SAM" id="MobiDB-lite"/>
    </source>
</evidence>
<dbReference type="AlphaFoldDB" id="A0A8S4QDX7"/>
<name>A0A8S4QDX7_9NEOP</name>
<dbReference type="Proteomes" id="UP000838756">
    <property type="component" value="Unassembled WGS sequence"/>
</dbReference>
<sequence>MNQRNANNRDGNGRRNGNDENNEGNFNWWQTGTAAVGAAAVVGGLGALGYCWLTRDSTSAASQSTSQQHGAEQKSFFSTLAETLEAISDESNDRKPGYAFILSNQSIAGQS</sequence>